<dbReference type="AlphaFoldDB" id="A0AAV0QPW2"/>
<name>A0AAV0QPW2_9ROSI</name>
<gene>
    <name evidence="1" type="ORF">LITE_LOCUS44411</name>
</gene>
<dbReference type="Proteomes" id="UP001154282">
    <property type="component" value="Unassembled WGS sequence"/>
</dbReference>
<comment type="caution">
    <text evidence="1">The sequence shown here is derived from an EMBL/GenBank/DDBJ whole genome shotgun (WGS) entry which is preliminary data.</text>
</comment>
<sequence>KRDDWAGRPDGSRRELIEILGCRFSFRARRIKKEKTRPH</sequence>
<organism evidence="1 2">
    <name type="scientific">Linum tenue</name>
    <dbReference type="NCBI Taxonomy" id="586396"/>
    <lineage>
        <taxon>Eukaryota</taxon>
        <taxon>Viridiplantae</taxon>
        <taxon>Streptophyta</taxon>
        <taxon>Embryophyta</taxon>
        <taxon>Tracheophyta</taxon>
        <taxon>Spermatophyta</taxon>
        <taxon>Magnoliopsida</taxon>
        <taxon>eudicotyledons</taxon>
        <taxon>Gunneridae</taxon>
        <taxon>Pentapetalae</taxon>
        <taxon>rosids</taxon>
        <taxon>fabids</taxon>
        <taxon>Malpighiales</taxon>
        <taxon>Linaceae</taxon>
        <taxon>Linum</taxon>
    </lineage>
</organism>
<reference evidence="1" key="1">
    <citation type="submission" date="2022-08" db="EMBL/GenBank/DDBJ databases">
        <authorList>
            <person name="Gutierrez-Valencia J."/>
        </authorList>
    </citation>
    <scope>NUCLEOTIDE SEQUENCE</scope>
</reference>
<evidence type="ECO:0000313" key="2">
    <source>
        <dbReference type="Proteomes" id="UP001154282"/>
    </source>
</evidence>
<dbReference type="EMBL" id="CAMGYJ010000010">
    <property type="protein sequence ID" value="CAI0547547.1"/>
    <property type="molecule type" value="Genomic_DNA"/>
</dbReference>
<keyword evidence="2" id="KW-1185">Reference proteome</keyword>
<accession>A0AAV0QPW2</accession>
<evidence type="ECO:0000313" key="1">
    <source>
        <dbReference type="EMBL" id="CAI0547547.1"/>
    </source>
</evidence>
<protein>
    <submittedName>
        <fullName evidence="1">Uncharacterized protein</fullName>
    </submittedName>
</protein>
<proteinExistence type="predicted"/>
<feature type="non-terminal residue" evidence="1">
    <location>
        <position position="1"/>
    </location>
</feature>